<dbReference type="GO" id="GO:0016301">
    <property type="term" value="F:kinase activity"/>
    <property type="evidence" value="ECO:0007669"/>
    <property type="project" value="UniProtKB-KW"/>
</dbReference>
<dbReference type="InterPro" id="IPR006204">
    <property type="entry name" value="GHMP_kinase_N_dom"/>
</dbReference>
<keyword evidence="7" id="KW-0547">Nucleotide-binding</keyword>
<feature type="domain" description="GHMP kinase N-terminal" evidence="14">
    <location>
        <begin position="65"/>
        <end position="132"/>
    </location>
</feature>
<proteinExistence type="inferred from homology"/>
<keyword evidence="6" id="KW-0808">Transferase</keyword>
<evidence type="ECO:0000256" key="6">
    <source>
        <dbReference type="ARBA" id="ARBA00022679"/>
    </source>
</evidence>
<keyword evidence="8" id="KW-0418">Kinase</keyword>
<dbReference type="GO" id="GO:0005524">
    <property type="term" value="F:ATP binding"/>
    <property type="evidence" value="ECO:0007669"/>
    <property type="project" value="UniProtKB-KW"/>
</dbReference>
<evidence type="ECO:0000313" key="16">
    <source>
        <dbReference type="Proteomes" id="UP000007841"/>
    </source>
</evidence>
<dbReference type="GO" id="GO:0005737">
    <property type="term" value="C:cytoplasm"/>
    <property type="evidence" value="ECO:0007669"/>
    <property type="project" value="UniProtKB-SubCell"/>
</dbReference>
<dbReference type="PANTHER" id="PTHR43527">
    <property type="entry name" value="4-DIPHOSPHOCYTIDYL-2-C-METHYL-D-ERYTHRITOL KINASE, CHLOROPLASTIC"/>
    <property type="match status" value="1"/>
</dbReference>
<dbReference type="RefSeq" id="YP_005228586.1">
    <property type="nucleotide sequence ID" value="NC_016845.1"/>
</dbReference>
<dbReference type="GeneID" id="11849337"/>
<dbReference type="GO" id="GO:0009236">
    <property type="term" value="P:cobalamin biosynthetic process"/>
    <property type="evidence" value="ECO:0007669"/>
    <property type="project" value="UniProtKB-KW"/>
</dbReference>
<dbReference type="Proteomes" id="UP000007841">
    <property type="component" value="Chromosome"/>
</dbReference>
<dbReference type="Gene3D" id="3.30.230.10">
    <property type="match status" value="1"/>
</dbReference>
<comment type="pathway">
    <text evidence="2">Polyol metabolism; 1,2-propanediol degradation.</text>
</comment>
<protein>
    <recommendedName>
        <fullName evidence="13">L-threonine kinase</fullName>
        <ecNumber evidence="12">2.7.1.177</ecNumber>
    </recommendedName>
</protein>
<evidence type="ECO:0000256" key="5">
    <source>
        <dbReference type="ARBA" id="ARBA00022573"/>
    </source>
</evidence>
<keyword evidence="16" id="KW-1185">Reference proteome</keyword>
<dbReference type="KEGG" id="kpm:KPHS_42860"/>
<keyword evidence="5" id="KW-0169">Cobalamin biosynthesis</keyword>
<evidence type="ECO:0000313" key="15">
    <source>
        <dbReference type="EMBL" id="AEW62984.1"/>
    </source>
</evidence>
<comment type="subcellular location">
    <subcellularLocation>
        <location evidence="1">Cytoplasm</location>
    </subcellularLocation>
</comment>
<dbReference type="RefSeq" id="WP_002915863.1">
    <property type="nucleotide sequence ID" value="NC_016845.1"/>
</dbReference>
<evidence type="ECO:0000256" key="4">
    <source>
        <dbReference type="ARBA" id="ARBA00022490"/>
    </source>
</evidence>
<evidence type="ECO:0000256" key="3">
    <source>
        <dbReference type="ARBA" id="ARBA00004953"/>
    </source>
</evidence>
<evidence type="ECO:0000256" key="9">
    <source>
        <dbReference type="ARBA" id="ARBA00022840"/>
    </source>
</evidence>
<accession>A0A0H3H2A4</accession>
<dbReference type="HOGENOM" id="CLU_056896_0_0_6"/>
<gene>
    <name evidence="15" type="ordered locus">KPHS_42860</name>
</gene>
<evidence type="ECO:0000256" key="8">
    <source>
        <dbReference type="ARBA" id="ARBA00022777"/>
    </source>
</evidence>
<evidence type="ECO:0000256" key="13">
    <source>
        <dbReference type="ARBA" id="ARBA00070206"/>
    </source>
</evidence>
<dbReference type="PIRSF" id="PIRSF033887">
    <property type="entry name" value="PduX"/>
    <property type="match status" value="1"/>
</dbReference>
<organism evidence="15 16">
    <name type="scientific">Klebsiella pneumoniae subsp. pneumoniae (strain HS11286)</name>
    <dbReference type="NCBI Taxonomy" id="1125630"/>
    <lineage>
        <taxon>Bacteria</taxon>
        <taxon>Pseudomonadati</taxon>
        <taxon>Pseudomonadota</taxon>
        <taxon>Gammaproteobacteria</taxon>
        <taxon>Enterobacterales</taxon>
        <taxon>Enterobacteriaceae</taxon>
        <taxon>Klebsiella/Raoultella group</taxon>
        <taxon>Klebsiella</taxon>
        <taxon>Klebsiella pneumoniae complex</taxon>
    </lineage>
</organism>
<dbReference type="InterPro" id="IPR014721">
    <property type="entry name" value="Ribsml_uS5_D2-typ_fold_subgr"/>
</dbReference>
<dbReference type="SUPFAM" id="SSF54211">
    <property type="entry name" value="Ribosomal protein S5 domain 2-like"/>
    <property type="match status" value="1"/>
</dbReference>
<dbReference type="FunFam" id="3.30.230.10:FF:000067">
    <property type="entry name" value="Serine/threonine protein kinase"/>
    <property type="match status" value="1"/>
</dbReference>
<evidence type="ECO:0000256" key="12">
    <source>
        <dbReference type="ARBA" id="ARBA00066750"/>
    </source>
</evidence>
<evidence type="ECO:0000256" key="1">
    <source>
        <dbReference type="ARBA" id="ARBA00004496"/>
    </source>
</evidence>
<dbReference type="STRING" id="1125630.KPHS_42860"/>
<evidence type="ECO:0000256" key="11">
    <source>
        <dbReference type="ARBA" id="ARBA00060823"/>
    </source>
</evidence>
<comment type="catalytic activity">
    <reaction evidence="10">
        <text>L-threonine + ATP = O-phospho-L-threonine + ADP + H(+)</text>
        <dbReference type="Rhea" id="RHEA:33707"/>
        <dbReference type="ChEBI" id="CHEBI:15378"/>
        <dbReference type="ChEBI" id="CHEBI:30616"/>
        <dbReference type="ChEBI" id="CHEBI:57926"/>
        <dbReference type="ChEBI" id="CHEBI:58675"/>
        <dbReference type="ChEBI" id="CHEBI:456216"/>
        <dbReference type="EC" id="2.7.1.177"/>
    </reaction>
</comment>
<dbReference type="EMBL" id="CP003200">
    <property type="protein sequence ID" value="AEW62984.1"/>
    <property type="molecule type" value="Genomic_DNA"/>
</dbReference>
<evidence type="ECO:0000259" key="14">
    <source>
        <dbReference type="Pfam" id="PF00288"/>
    </source>
</evidence>
<dbReference type="PANTHER" id="PTHR43527:SF1">
    <property type="entry name" value="L-THREONINE KINASE"/>
    <property type="match status" value="1"/>
</dbReference>
<sequence length="300" mass="32393">MRPGEGKRKGENVAVAQCPASCGELIQGWILGSEKLVSCPVDWYSTVEVETGVPRKDERPLSRAMVDQLLAHWGYPPALSQQIRITLHSTIPVAKGMASSTADIAATAVATAHHLGHLLDEPTLARLCVALEPTDSTLFRQLTLFDHNTAATQIACPPPPALDLLVLESPLTLRTTDYHQLPREPGLLANASRLQLAWEKVQQACHCGSPQLLGEAATISAIASQQLLPKPGFDALLDLVESAGLYGLNVAHSGSVVGLLLDRRRHDVEFLQWRLADSDIAAHWPQQHLLAMVPGGVILQ</sequence>
<evidence type="ECO:0000256" key="2">
    <source>
        <dbReference type="ARBA" id="ARBA00004836"/>
    </source>
</evidence>
<dbReference type="AlphaFoldDB" id="A0A0H3H2A4"/>
<reference evidence="15 16" key="1">
    <citation type="journal article" date="2012" name="J. Bacteriol.">
        <title>Complete genome sequence of Klebsiella pneumoniae subsp. pneumoniae HS11286, a multidrug-resistant strain isolated from human sputum.</title>
        <authorList>
            <person name="Liu P."/>
            <person name="Li P."/>
            <person name="Jiang X."/>
            <person name="Bi D."/>
            <person name="Xie Y."/>
            <person name="Tai C."/>
            <person name="Deng Z."/>
            <person name="Rajakumar K."/>
            <person name="Ou H.Y."/>
        </authorList>
    </citation>
    <scope>NUCLEOTIDE SEQUENCE [LARGE SCALE GENOMIC DNA]</scope>
    <source>
        <strain evidence="15 16">HS11286</strain>
    </source>
</reference>
<keyword evidence="9" id="KW-0067">ATP-binding</keyword>
<comment type="similarity">
    <text evidence="11">Belongs to the GHMP kinase family. PduX subfamily.</text>
</comment>
<dbReference type="InterPro" id="IPR012363">
    <property type="entry name" value="PduX"/>
</dbReference>
<comment type="pathway">
    <text evidence="3">Cofactor biosynthesis; adenosylcobalamin biosynthesis.</text>
</comment>
<evidence type="ECO:0000256" key="10">
    <source>
        <dbReference type="ARBA" id="ARBA00051168"/>
    </source>
</evidence>
<dbReference type="InterPro" id="IPR020568">
    <property type="entry name" value="Ribosomal_Su5_D2-typ_SF"/>
</dbReference>
<keyword evidence="4" id="KW-0963">Cytoplasm</keyword>
<dbReference type="Pfam" id="PF00288">
    <property type="entry name" value="GHMP_kinases_N"/>
    <property type="match status" value="1"/>
</dbReference>
<dbReference type="PATRIC" id="fig|1125630.4.peg.4186"/>
<name>A0A0H3H2A4_KLEPH</name>
<evidence type="ECO:0000256" key="7">
    <source>
        <dbReference type="ARBA" id="ARBA00022741"/>
    </source>
</evidence>
<dbReference type="EC" id="2.7.1.177" evidence="12"/>